<proteinExistence type="predicted"/>
<evidence type="ECO:0000313" key="1">
    <source>
        <dbReference type="EMBL" id="PYZ96419.1"/>
    </source>
</evidence>
<comment type="caution">
    <text evidence="1">The sequence shown here is derived from an EMBL/GenBank/DDBJ whole genome shotgun (WGS) entry which is preliminary data.</text>
</comment>
<dbReference type="AlphaFoldDB" id="A0A2W0HHZ8"/>
<dbReference type="RefSeq" id="WP_110520088.1">
    <property type="nucleotide sequence ID" value="NZ_PDOF01000002.1"/>
</dbReference>
<dbReference type="Proteomes" id="UP000248066">
    <property type="component" value="Unassembled WGS sequence"/>
</dbReference>
<dbReference type="EMBL" id="PDOF01000002">
    <property type="protein sequence ID" value="PYZ96419.1"/>
    <property type="molecule type" value="Genomic_DNA"/>
</dbReference>
<reference evidence="1 2" key="1">
    <citation type="submission" date="2017-10" db="EMBL/GenBank/DDBJ databases">
        <title>Bacillus sp. nov., a halophilic bacterium isolated from a Yangshapao Lake.</title>
        <authorList>
            <person name="Wang H."/>
        </authorList>
    </citation>
    <scope>NUCLEOTIDE SEQUENCE [LARGE SCALE GENOMIC DNA]</scope>
    <source>
        <strain evidence="1 2">YSP-3</strain>
    </source>
</reference>
<dbReference type="OrthoDB" id="2972281at2"/>
<accession>A0A2W0HHZ8</accession>
<gene>
    <name evidence="1" type="ORF">CR205_11900</name>
</gene>
<name>A0A2W0HHZ8_9BACI</name>
<organism evidence="1 2">
    <name type="scientific">Alteribacter lacisalsi</name>
    <dbReference type="NCBI Taxonomy" id="2045244"/>
    <lineage>
        <taxon>Bacteria</taxon>
        <taxon>Bacillati</taxon>
        <taxon>Bacillota</taxon>
        <taxon>Bacilli</taxon>
        <taxon>Bacillales</taxon>
        <taxon>Bacillaceae</taxon>
        <taxon>Alteribacter</taxon>
    </lineage>
</organism>
<keyword evidence="2" id="KW-1185">Reference proteome</keyword>
<protein>
    <submittedName>
        <fullName evidence="1">Fur-regulated basic protein FbpA</fullName>
    </submittedName>
</protein>
<evidence type="ECO:0000313" key="2">
    <source>
        <dbReference type="Proteomes" id="UP000248066"/>
    </source>
</evidence>
<dbReference type="InterPro" id="IPR025072">
    <property type="entry name" value="Fur_reg_FbpA"/>
</dbReference>
<sequence length="53" mass="6387">MEKEENGKKNVMIQQLIYQGVYKVKDRQLYQLSTHELETVYNSVFHEKQEIKA</sequence>
<dbReference type="Pfam" id="PF13076">
    <property type="entry name" value="Fur_reg_FbpA"/>
    <property type="match status" value="1"/>
</dbReference>